<evidence type="ECO:0000313" key="1">
    <source>
        <dbReference type="EMBL" id="KAK5604284.1"/>
    </source>
</evidence>
<reference evidence="1 2" key="1">
    <citation type="submission" date="2021-06" db="EMBL/GenBank/DDBJ databases">
        <authorList>
            <person name="Palmer J.M."/>
        </authorList>
    </citation>
    <scope>NUCLEOTIDE SEQUENCE [LARGE SCALE GENOMIC DNA]</scope>
    <source>
        <strain evidence="1 2">MEX-2019</strain>
        <tissue evidence="1">Muscle</tissue>
    </source>
</reference>
<dbReference type="AlphaFoldDB" id="A0AAV9R790"/>
<name>A0AAV9R790_9TELE</name>
<sequence>RVYYLSLEFYMGRTLQNTMVNLGLENACDEATYQEERSLIYNVLQCESSIVITRLFSAIKDVSEDIKEETILLTTEVFSKQLILRCVCNLNPVKDLQHLRKLFRSIEPFHISSCLQ</sequence>
<dbReference type="SUPFAM" id="SSF53756">
    <property type="entry name" value="UDP-Glycosyltransferase/glycogen phosphorylase"/>
    <property type="match status" value="1"/>
</dbReference>
<keyword evidence="2" id="KW-1185">Reference proteome</keyword>
<comment type="caution">
    <text evidence="1">The sequence shown here is derived from an EMBL/GenBank/DDBJ whole genome shotgun (WGS) entry which is preliminary data.</text>
</comment>
<protein>
    <submittedName>
        <fullName evidence="1">Uncharacterized protein</fullName>
    </submittedName>
</protein>
<organism evidence="1 2">
    <name type="scientific">Crenichthys baileyi</name>
    <name type="common">White River springfish</name>
    <dbReference type="NCBI Taxonomy" id="28760"/>
    <lineage>
        <taxon>Eukaryota</taxon>
        <taxon>Metazoa</taxon>
        <taxon>Chordata</taxon>
        <taxon>Craniata</taxon>
        <taxon>Vertebrata</taxon>
        <taxon>Euteleostomi</taxon>
        <taxon>Actinopterygii</taxon>
        <taxon>Neopterygii</taxon>
        <taxon>Teleostei</taxon>
        <taxon>Neoteleostei</taxon>
        <taxon>Acanthomorphata</taxon>
        <taxon>Ovalentaria</taxon>
        <taxon>Atherinomorphae</taxon>
        <taxon>Cyprinodontiformes</taxon>
        <taxon>Goodeidae</taxon>
        <taxon>Crenichthys</taxon>
    </lineage>
</organism>
<dbReference type="EMBL" id="JAHHUM010002357">
    <property type="protein sequence ID" value="KAK5604284.1"/>
    <property type="molecule type" value="Genomic_DNA"/>
</dbReference>
<dbReference type="Gene3D" id="3.40.50.2000">
    <property type="entry name" value="Glycogen Phosphorylase B"/>
    <property type="match status" value="1"/>
</dbReference>
<accession>A0AAV9R790</accession>
<feature type="non-terminal residue" evidence="1">
    <location>
        <position position="1"/>
    </location>
</feature>
<proteinExistence type="predicted"/>
<dbReference type="Proteomes" id="UP001311232">
    <property type="component" value="Unassembled WGS sequence"/>
</dbReference>
<gene>
    <name evidence="1" type="ORF">CRENBAI_020162</name>
</gene>
<evidence type="ECO:0000313" key="2">
    <source>
        <dbReference type="Proteomes" id="UP001311232"/>
    </source>
</evidence>